<feature type="domain" description="Polysaccharide pyruvyl transferase" evidence="1">
    <location>
        <begin position="16"/>
        <end position="329"/>
    </location>
</feature>
<dbReference type="Proteomes" id="UP000002931">
    <property type="component" value="Unassembled WGS sequence"/>
</dbReference>
<protein>
    <recommendedName>
        <fullName evidence="1">Polysaccharide pyruvyl transferase domain-containing protein</fullName>
    </recommendedName>
</protein>
<evidence type="ECO:0000313" key="3">
    <source>
        <dbReference type="Proteomes" id="UP000002931"/>
    </source>
</evidence>
<keyword evidence="3" id="KW-1185">Reference proteome</keyword>
<dbReference type="RefSeq" id="WP_008330774.1">
    <property type="nucleotide sequence ID" value="NZ_CH902578.1"/>
</dbReference>
<organism evidence="2 3">
    <name type="scientific">Maritimibacter alkaliphilus HTCC2654</name>
    <dbReference type="NCBI Taxonomy" id="314271"/>
    <lineage>
        <taxon>Bacteria</taxon>
        <taxon>Pseudomonadati</taxon>
        <taxon>Pseudomonadota</taxon>
        <taxon>Alphaproteobacteria</taxon>
        <taxon>Rhodobacterales</taxon>
        <taxon>Roseobacteraceae</taxon>
        <taxon>Maritimibacter</taxon>
    </lineage>
</organism>
<sequence length="403" mass="44163">MSVVRILVFNLHYSPNLGDGLIGACMVHALGELVPDAAVVPVDISGRDRFGAVTVRNRATLLKILRLFSKTFRRQIVYRRLNAMLDRIEPRWREAISGADLAIIGGGQLFSDADLNFPTKIGRVAELLRDEGLPVAIHGTGVSRNWSRRGRVLFRRLAEADLRSIGMRDEDSLKAWEDQSGIFEPKAILTRDPGLLAFEAFGPVAAVDRIALGVTSPVLLTYHADSGVAGRGGLGWFEALALELVGQVGPVRLFCNGAEEDALALGELCERPLIRQAIADGRIECAPVPRNPEELVATVAPCRAVISHRLHACILGYAYTRPVVGMGWDRKVQSFFSSVGLDRFFVGRTKTPPEEVAALVQTALEQGIDPDTHRCAIEDTREGMRATLEALQGAERFRVRERA</sequence>
<proteinExistence type="predicted"/>
<dbReference type="InterPro" id="IPR007345">
    <property type="entry name" value="Polysacch_pyruvyl_Trfase"/>
</dbReference>
<dbReference type="HOGENOM" id="CLU_056504_0_0_5"/>
<dbReference type="STRING" id="314271.RB2654_09209"/>
<dbReference type="AlphaFoldDB" id="A3VE98"/>
<dbReference type="eggNOG" id="COG2327">
    <property type="taxonomic scope" value="Bacteria"/>
</dbReference>
<evidence type="ECO:0000259" key="1">
    <source>
        <dbReference type="Pfam" id="PF04230"/>
    </source>
</evidence>
<dbReference type="OrthoDB" id="1814359at2"/>
<dbReference type="PANTHER" id="PTHR36836:SF1">
    <property type="entry name" value="COLANIC ACID BIOSYNTHESIS PROTEIN WCAK"/>
    <property type="match status" value="1"/>
</dbReference>
<accession>A3VE98</accession>
<dbReference type="PANTHER" id="PTHR36836">
    <property type="entry name" value="COLANIC ACID BIOSYNTHESIS PROTEIN WCAK"/>
    <property type="match status" value="1"/>
</dbReference>
<name>A3VE98_9RHOB</name>
<dbReference type="EMBL" id="AAMT01000005">
    <property type="protein sequence ID" value="EAQ13236.1"/>
    <property type="molecule type" value="Genomic_DNA"/>
</dbReference>
<dbReference type="Pfam" id="PF04230">
    <property type="entry name" value="PS_pyruv_trans"/>
    <property type="match status" value="1"/>
</dbReference>
<evidence type="ECO:0000313" key="2">
    <source>
        <dbReference type="EMBL" id="EAQ13236.1"/>
    </source>
</evidence>
<comment type="caution">
    <text evidence="2">The sequence shown here is derived from an EMBL/GenBank/DDBJ whole genome shotgun (WGS) entry which is preliminary data.</text>
</comment>
<gene>
    <name evidence="2" type="ORF">RB2654_09209</name>
</gene>
<reference evidence="2 3" key="1">
    <citation type="journal article" date="2010" name="J. Bacteriol.">
        <title>Genome sequences of Pelagibaca bermudensis HTCC2601T and Maritimibacter alkaliphilus HTCC2654T, the type strains of two marine Roseobacter genera.</title>
        <authorList>
            <person name="Thrash J.C."/>
            <person name="Cho J.C."/>
            <person name="Ferriera S."/>
            <person name="Johnson J."/>
            <person name="Vergin K.L."/>
            <person name="Giovannoni S.J."/>
        </authorList>
    </citation>
    <scope>NUCLEOTIDE SEQUENCE [LARGE SCALE GENOMIC DNA]</scope>
    <source>
        <strain evidence="2 3">HTCC2654</strain>
    </source>
</reference>